<evidence type="ECO:0000313" key="1">
    <source>
        <dbReference type="EMBL" id="KAJ8434675.1"/>
    </source>
</evidence>
<dbReference type="Proteomes" id="UP001153076">
    <property type="component" value="Unassembled WGS sequence"/>
</dbReference>
<dbReference type="AlphaFoldDB" id="A0A9Q1K0T1"/>
<proteinExistence type="predicted"/>
<protein>
    <submittedName>
        <fullName evidence="1">Uncharacterized protein</fullName>
    </submittedName>
</protein>
<comment type="caution">
    <text evidence="1">The sequence shown here is derived from an EMBL/GenBank/DDBJ whole genome shotgun (WGS) entry which is preliminary data.</text>
</comment>
<reference evidence="1" key="1">
    <citation type="submission" date="2022-04" db="EMBL/GenBank/DDBJ databases">
        <title>Carnegiea gigantea Genome sequencing and assembly v2.</title>
        <authorList>
            <person name="Copetti D."/>
            <person name="Sanderson M.J."/>
            <person name="Burquez A."/>
            <person name="Wojciechowski M.F."/>
        </authorList>
    </citation>
    <scope>NUCLEOTIDE SEQUENCE</scope>
    <source>
        <strain evidence="1">SGP5-SGP5p</strain>
        <tissue evidence="1">Aerial part</tissue>
    </source>
</reference>
<name>A0A9Q1K0T1_9CARY</name>
<dbReference type="PROSITE" id="PS51257">
    <property type="entry name" value="PROKAR_LIPOPROTEIN"/>
    <property type="match status" value="1"/>
</dbReference>
<evidence type="ECO:0000313" key="2">
    <source>
        <dbReference type="Proteomes" id="UP001153076"/>
    </source>
</evidence>
<gene>
    <name evidence="1" type="ORF">Cgig2_030061</name>
</gene>
<accession>A0A9Q1K0T1</accession>
<dbReference type="EMBL" id="JAKOGI010000459">
    <property type="protein sequence ID" value="KAJ8434675.1"/>
    <property type="molecule type" value="Genomic_DNA"/>
</dbReference>
<organism evidence="1 2">
    <name type="scientific">Carnegiea gigantea</name>
    <dbReference type="NCBI Taxonomy" id="171969"/>
    <lineage>
        <taxon>Eukaryota</taxon>
        <taxon>Viridiplantae</taxon>
        <taxon>Streptophyta</taxon>
        <taxon>Embryophyta</taxon>
        <taxon>Tracheophyta</taxon>
        <taxon>Spermatophyta</taxon>
        <taxon>Magnoliopsida</taxon>
        <taxon>eudicotyledons</taxon>
        <taxon>Gunneridae</taxon>
        <taxon>Pentapetalae</taxon>
        <taxon>Caryophyllales</taxon>
        <taxon>Cactineae</taxon>
        <taxon>Cactaceae</taxon>
        <taxon>Cactoideae</taxon>
        <taxon>Echinocereeae</taxon>
        <taxon>Carnegiea</taxon>
    </lineage>
</organism>
<sequence>MVARMKMTYWRSMISGINMVVGSSCIGSSHFFILRNWALCMGSSFIVCINKLKKQRVHCVNEAGPVEMRDALVTQVAGSRDGQQREHVSNSPLTSARFRCLAYATTLMPSPCRLLIAYPVAAPLDLLIATLHNKNIMDLSNDESNFGCVEINDTIPINSHIQEDFMVEDDGMGAEGKRQRTCSKCHNIGHTQRTYPVYVGTKPCTISLECSHVDSLNNVSTNSRSTHDVLISFMLTLRGATAVNDQYLCRIFFNLLLKILINFMVEYREEVAKSEKNHHIVDWFRKANW</sequence>
<keyword evidence="2" id="KW-1185">Reference proteome</keyword>